<dbReference type="Proteomes" id="UP000813463">
    <property type="component" value="Chromosome 1"/>
</dbReference>
<sequence>MFPKLMYPVSKNMAGMSDVLSSGEEDPSELNVDRISSLPWNVLDIILGEVSIIEAARTSVLAKDWQYKWLSISNLHVDYGATASALNKGNIEWEKFASIINRFLLHHSCTIRKFYLSAFCKPHYPDMYPWIQYLSTQEVEVLFLQELGPQQLFEVPSNLFSFKKLRRLYLGNCVLKLPSNFGGLISLREISFSNVLISDDDLHRMLRAYPLVEKLVLSRMPGIQHLRIYGPRLTMLVIDTNIEDIVIEEGAACLASVCIRNALCNDRMIRNWQSVIRCLHGLKALESLVLFGDFIKVWADDYNLETFPLRNGTMTHLSLRDVALDAVEVLKICLSLLRTCPNVKSFNITIKAAKGQKLFTQFLKENHGKFSFPVLNSISVTCPSGNSMECTMTLIEFLCANSPNIKVVSVTKGGKRDMNTSRVSRMLSRLRKICPDASVKYTYNSLL</sequence>
<dbReference type="RefSeq" id="XP_021866867.1">
    <property type="nucleotide sequence ID" value="XM_022011175.2"/>
</dbReference>
<dbReference type="AlphaFoldDB" id="A0A9R0JGV5"/>
<dbReference type="GeneID" id="110805558"/>
<accession>A0A9R0JGV5</accession>
<dbReference type="Gene3D" id="3.80.10.10">
    <property type="entry name" value="Ribonuclease Inhibitor"/>
    <property type="match status" value="1"/>
</dbReference>
<proteinExistence type="predicted"/>
<dbReference type="InterPro" id="IPR032675">
    <property type="entry name" value="LRR_dom_sf"/>
</dbReference>
<keyword evidence="2" id="KW-1185">Reference proteome</keyword>
<reference evidence="3" key="2">
    <citation type="submission" date="2025-08" db="UniProtKB">
        <authorList>
            <consortium name="RefSeq"/>
        </authorList>
    </citation>
    <scope>IDENTIFICATION</scope>
    <source>
        <tissue evidence="3">Leaf</tissue>
    </source>
</reference>
<evidence type="ECO:0000313" key="3">
    <source>
        <dbReference type="RefSeq" id="XP_021866867.1"/>
    </source>
</evidence>
<evidence type="ECO:0000259" key="1">
    <source>
        <dbReference type="Pfam" id="PF24758"/>
    </source>
</evidence>
<dbReference type="PANTHER" id="PTHR31639">
    <property type="entry name" value="F-BOX PROTEIN-LIKE"/>
    <property type="match status" value="1"/>
</dbReference>
<evidence type="ECO:0000313" key="2">
    <source>
        <dbReference type="Proteomes" id="UP000813463"/>
    </source>
</evidence>
<dbReference type="PANTHER" id="PTHR31639:SF95">
    <property type="entry name" value="FBD DOMAIN-CONTAINING PROTEIN"/>
    <property type="match status" value="1"/>
</dbReference>
<feature type="domain" description="F-box/LRR-repeat protein 15/At3g58940/PEG3-like LRR" evidence="1">
    <location>
        <begin position="130"/>
        <end position="268"/>
    </location>
</feature>
<dbReference type="SUPFAM" id="SSF52047">
    <property type="entry name" value="RNI-like"/>
    <property type="match status" value="1"/>
</dbReference>
<protein>
    <submittedName>
        <fullName evidence="3">F-box/LRR-repeat protein At3g26922 isoform X1</fullName>
    </submittedName>
</protein>
<dbReference type="InterPro" id="IPR055411">
    <property type="entry name" value="LRR_FXL15/At3g58940/PEG3-like"/>
</dbReference>
<dbReference type="KEGG" id="soe:110805558"/>
<reference evidence="2" key="1">
    <citation type="journal article" date="2021" name="Nat. Commun.">
        <title>Genomic analyses provide insights into spinach domestication and the genetic basis of agronomic traits.</title>
        <authorList>
            <person name="Cai X."/>
            <person name="Sun X."/>
            <person name="Xu C."/>
            <person name="Sun H."/>
            <person name="Wang X."/>
            <person name="Ge C."/>
            <person name="Zhang Z."/>
            <person name="Wang Q."/>
            <person name="Fei Z."/>
            <person name="Jiao C."/>
            <person name="Wang Q."/>
        </authorList>
    </citation>
    <scope>NUCLEOTIDE SEQUENCE [LARGE SCALE GENOMIC DNA]</scope>
    <source>
        <strain evidence="2">cv. Varoflay</strain>
    </source>
</reference>
<dbReference type="OrthoDB" id="629734at2759"/>
<gene>
    <name evidence="3" type="primary">LOC110805558</name>
</gene>
<dbReference type="Pfam" id="PF24758">
    <property type="entry name" value="LRR_At5g56370"/>
    <property type="match status" value="1"/>
</dbReference>
<name>A0A9R0JGV5_SPIOL</name>
<organism evidence="2 3">
    <name type="scientific">Spinacia oleracea</name>
    <name type="common">Spinach</name>
    <dbReference type="NCBI Taxonomy" id="3562"/>
    <lineage>
        <taxon>Eukaryota</taxon>
        <taxon>Viridiplantae</taxon>
        <taxon>Streptophyta</taxon>
        <taxon>Embryophyta</taxon>
        <taxon>Tracheophyta</taxon>
        <taxon>Spermatophyta</taxon>
        <taxon>Magnoliopsida</taxon>
        <taxon>eudicotyledons</taxon>
        <taxon>Gunneridae</taxon>
        <taxon>Pentapetalae</taxon>
        <taxon>Caryophyllales</taxon>
        <taxon>Chenopodiaceae</taxon>
        <taxon>Chenopodioideae</taxon>
        <taxon>Anserineae</taxon>
        <taxon>Spinacia</taxon>
    </lineage>
</organism>